<evidence type="ECO:0000313" key="1">
    <source>
        <dbReference type="EMBL" id="GFD13205.1"/>
    </source>
</evidence>
<accession>A0A699TQZ8</accession>
<proteinExistence type="predicted"/>
<dbReference type="AlphaFoldDB" id="A0A699TQZ8"/>
<organism evidence="1">
    <name type="scientific">Tanacetum cinerariifolium</name>
    <name type="common">Dalmatian daisy</name>
    <name type="synonym">Chrysanthemum cinerariifolium</name>
    <dbReference type="NCBI Taxonomy" id="118510"/>
    <lineage>
        <taxon>Eukaryota</taxon>
        <taxon>Viridiplantae</taxon>
        <taxon>Streptophyta</taxon>
        <taxon>Embryophyta</taxon>
        <taxon>Tracheophyta</taxon>
        <taxon>Spermatophyta</taxon>
        <taxon>Magnoliopsida</taxon>
        <taxon>eudicotyledons</taxon>
        <taxon>Gunneridae</taxon>
        <taxon>Pentapetalae</taxon>
        <taxon>asterids</taxon>
        <taxon>campanulids</taxon>
        <taxon>Asterales</taxon>
        <taxon>Asteraceae</taxon>
        <taxon>Asteroideae</taxon>
        <taxon>Anthemideae</taxon>
        <taxon>Anthemidinae</taxon>
        <taxon>Tanacetum</taxon>
    </lineage>
</organism>
<reference evidence="1" key="1">
    <citation type="journal article" date="2019" name="Sci. Rep.">
        <title>Draft genome of Tanacetum cinerariifolium, the natural source of mosquito coil.</title>
        <authorList>
            <person name="Yamashiro T."/>
            <person name="Shiraishi A."/>
            <person name="Satake H."/>
            <person name="Nakayama K."/>
        </authorList>
    </citation>
    <scope>NUCLEOTIDE SEQUENCE</scope>
</reference>
<feature type="non-terminal residue" evidence="1">
    <location>
        <position position="88"/>
    </location>
</feature>
<name>A0A699TQZ8_TANCI</name>
<protein>
    <submittedName>
        <fullName evidence="1">Uncharacterized protein</fullName>
    </submittedName>
</protein>
<gene>
    <name evidence="1" type="ORF">Tci_885174</name>
</gene>
<sequence length="88" mass="9807">MSTITLTAEDGEVITRPVFRGWADVPLARYTHLVTEWDKGLPARIEAFAALLDIPAQPLLADVKTYVQLLRLMPWLAQLPPLSQPVAE</sequence>
<dbReference type="EMBL" id="BKCJ011270865">
    <property type="protein sequence ID" value="GFD13205.1"/>
    <property type="molecule type" value="Genomic_DNA"/>
</dbReference>
<comment type="caution">
    <text evidence="1">The sequence shown here is derived from an EMBL/GenBank/DDBJ whole genome shotgun (WGS) entry which is preliminary data.</text>
</comment>